<name>A0A517DX59_9FIRM</name>
<reference evidence="1 2" key="1">
    <citation type="submission" date="2019-02" db="EMBL/GenBank/DDBJ databases">
        <title>Closed genome of Sporomusa termitida DSM 4440.</title>
        <authorList>
            <person name="Poehlein A."/>
            <person name="Daniel R."/>
        </authorList>
    </citation>
    <scope>NUCLEOTIDE SEQUENCE [LARGE SCALE GENOMIC DNA]</scope>
    <source>
        <strain evidence="1 2">DSM 4440</strain>
    </source>
</reference>
<keyword evidence="2" id="KW-1185">Reference proteome</keyword>
<dbReference type="KEGG" id="sted:SPTER_33600"/>
<dbReference type="OrthoDB" id="1682824at2"/>
<protein>
    <recommendedName>
        <fullName evidence="3">Flagellar protein FliT</fullName>
    </recommendedName>
</protein>
<dbReference type="RefSeq" id="WP_144351370.1">
    <property type="nucleotide sequence ID" value="NZ_CP036259.1"/>
</dbReference>
<accession>A0A517DX59</accession>
<evidence type="ECO:0008006" key="3">
    <source>
        <dbReference type="Google" id="ProtNLM"/>
    </source>
</evidence>
<evidence type="ECO:0000313" key="2">
    <source>
        <dbReference type="Proteomes" id="UP000320776"/>
    </source>
</evidence>
<sequence>MKTTRQLWEDYLFLTREMLKFIDQEELELFYELLDQRERLQTELDGRQIDFLPPARAKQMVFAIQQDNQRIMGQLRTLLNKTKSNHNRSRSYDGLGVTVSGIRFDRKS</sequence>
<dbReference type="AlphaFoldDB" id="A0A517DX59"/>
<organism evidence="1 2">
    <name type="scientific">Sporomusa termitida</name>
    <dbReference type="NCBI Taxonomy" id="2377"/>
    <lineage>
        <taxon>Bacteria</taxon>
        <taxon>Bacillati</taxon>
        <taxon>Bacillota</taxon>
        <taxon>Negativicutes</taxon>
        <taxon>Selenomonadales</taxon>
        <taxon>Sporomusaceae</taxon>
        <taxon>Sporomusa</taxon>
    </lineage>
</organism>
<dbReference type="EMBL" id="CP036259">
    <property type="protein sequence ID" value="QDR81940.1"/>
    <property type="molecule type" value="Genomic_DNA"/>
</dbReference>
<gene>
    <name evidence="1" type="ORF">SPTER_33600</name>
</gene>
<dbReference type="Proteomes" id="UP000320776">
    <property type="component" value="Chromosome"/>
</dbReference>
<proteinExistence type="predicted"/>
<evidence type="ECO:0000313" key="1">
    <source>
        <dbReference type="EMBL" id="QDR81940.1"/>
    </source>
</evidence>